<dbReference type="KEGG" id="pcat:Pcatena_14640"/>
<dbReference type="EMBL" id="AP019367">
    <property type="protein sequence ID" value="BBH50877.1"/>
    <property type="molecule type" value="Genomic_DNA"/>
</dbReference>
<evidence type="ECO:0000313" key="2">
    <source>
        <dbReference type="Proteomes" id="UP000273154"/>
    </source>
</evidence>
<proteinExistence type="predicted"/>
<dbReference type="Proteomes" id="UP000273154">
    <property type="component" value="Chromosome"/>
</dbReference>
<dbReference type="AlphaFoldDB" id="A0A3G9JZD9"/>
<evidence type="ECO:0000313" key="1">
    <source>
        <dbReference type="EMBL" id="BBH50877.1"/>
    </source>
</evidence>
<protein>
    <submittedName>
        <fullName evidence="1">Uncharacterized protein</fullName>
    </submittedName>
</protein>
<organism evidence="1 2">
    <name type="scientific">Parolsenella catena</name>
    <dbReference type="NCBI Taxonomy" id="2003188"/>
    <lineage>
        <taxon>Bacteria</taxon>
        <taxon>Bacillati</taxon>
        <taxon>Actinomycetota</taxon>
        <taxon>Coriobacteriia</taxon>
        <taxon>Coriobacteriales</taxon>
        <taxon>Atopobiaceae</taxon>
        <taxon>Parolsenella</taxon>
    </lineage>
</organism>
<reference evidence="2" key="1">
    <citation type="submission" date="2018-11" db="EMBL/GenBank/DDBJ databases">
        <title>Comparative genomics of Parolsenella catena and Libanicoccus massiliensis: Reclassification of Libanicoccus massiliensis as Parolsenella massiliensis comb. nov.</title>
        <authorList>
            <person name="Sakamoto M."/>
            <person name="Ikeyama N."/>
            <person name="Murakami T."/>
            <person name="Mori H."/>
            <person name="Yuki M."/>
            <person name="Ohkuma M."/>
        </authorList>
    </citation>
    <scope>NUCLEOTIDE SEQUENCE [LARGE SCALE GENOMIC DNA]</scope>
    <source>
        <strain evidence="2">JCM 31932</strain>
    </source>
</reference>
<name>A0A3G9JZD9_9ACTN</name>
<gene>
    <name evidence="1" type="ORF">Pcatena_14640</name>
</gene>
<keyword evidence="2" id="KW-1185">Reference proteome</keyword>
<sequence>MAEVVDSKQDGRAEAARAAVSAARREDTELCARLVFRVSRNELRRVGITTPIALYDELKQVFWNADEGVTLGDHLSVGFGKVDRRRQVRAFAERHADEPRNVAAKAYEREYGFSAGIAAIWLDLFAEPADVSFSEWLGVEVAECPTGAPASRADVPVAHDTEREAPTLEGFLARELAGRICDEGLVRRRFAFEFPDDPPEALDRGIEDAGYYEDRGLLFREGSTPNDHFTRLLAEHPSFAKGDAGFENAVWQHPAFRQVLRQALSDHRLLLYEGDSYISFSRLHDVLGARMADIESYAPAVSVDAPEGEPFTVASLRAGGATPHPLYGLDMPDDFYEGLLDAGGLLRSCTLAGTKVFVAGGEGRLSAADLIEWIVAHHEGIERDDLPRLLANDLGITCPAPLLTTTIYNSDVYYDDIGDAYYSSMEAWKKEARNELA</sequence>
<accession>A0A3G9JZD9</accession>